<name>A0ABV3EJ55_9ACTN</name>
<sequence length="124" mass="13624">MATHDNPLAVTGPFRVHVHPTPSGVKLDVSHYLQTVLVGIAQAAAEDPEVFTAELVDIADLSRRVNDPDGHARHELDTRIDALLAEVADDCSIDVYGQQVHRLIERLTHLAQPRPVPEQTRKSA</sequence>
<organism evidence="1 2">
    <name type="scientific">Streptomyces chilikensis</name>
    <dbReference type="NCBI Taxonomy" id="1194079"/>
    <lineage>
        <taxon>Bacteria</taxon>
        <taxon>Bacillati</taxon>
        <taxon>Actinomycetota</taxon>
        <taxon>Actinomycetes</taxon>
        <taxon>Kitasatosporales</taxon>
        <taxon>Streptomycetaceae</taxon>
        <taxon>Streptomyces</taxon>
    </lineage>
</organism>
<accession>A0ABV3EJ55</accession>
<dbReference type="RefSeq" id="WP_359268310.1">
    <property type="nucleotide sequence ID" value="NZ_JBEZNA010000004.1"/>
</dbReference>
<evidence type="ECO:0000313" key="1">
    <source>
        <dbReference type="EMBL" id="MEU9576231.1"/>
    </source>
</evidence>
<comment type="caution">
    <text evidence="1">The sequence shown here is derived from an EMBL/GenBank/DDBJ whole genome shotgun (WGS) entry which is preliminary data.</text>
</comment>
<protein>
    <submittedName>
        <fullName evidence="1">Uncharacterized protein</fullName>
    </submittedName>
</protein>
<evidence type="ECO:0000313" key="2">
    <source>
        <dbReference type="Proteomes" id="UP001551584"/>
    </source>
</evidence>
<keyword evidence="2" id="KW-1185">Reference proteome</keyword>
<dbReference type="Proteomes" id="UP001551584">
    <property type="component" value="Unassembled WGS sequence"/>
</dbReference>
<reference evidence="1 2" key="1">
    <citation type="submission" date="2024-06" db="EMBL/GenBank/DDBJ databases">
        <title>The Natural Products Discovery Center: Release of the First 8490 Sequenced Strains for Exploring Actinobacteria Biosynthetic Diversity.</title>
        <authorList>
            <person name="Kalkreuter E."/>
            <person name="Kautsar S.A."/>
            <person name="Yang D."/>
            <person name="Bader C.D."/>
            <person name="Teijaro C.N."/>
            <person name="Fluegel L."/>
            <person name="Davis C.M."/>
            <person name="Simpson J.R."/>
            <person name="Lauterbach L."/>
            <person name="Steele A.D."/>
            <person name="Gui C."/>
            <person name="Meng S."/>
            <person name="Li G."/>
            <person name="Viehrig K."/>
            <person name="Ye F."/>
            <person name="Su P."/>
            <person name="Kiefer A.F."/>
            <person name="Nichols A."/>
            <person name="Cepeda A.J."/>
            <person name="Yan W."/>
            <person name="Fan B."/>
            <person name="Jiang Y."/>
            <person name="Adhikari A."/>
            <person name="Zheng C.-J."/>
            <person name="Schuster L."/>
            <person name="Cowan T.M."/>
            <person name="Smanski M.J."/>
            <person name="Chevrette M.G."/>
            <person name="De Carvalho L.P.S."/>
            <person name="Shen B."/>
        </authorList>
    </citation>
    <scope>NUCLEOTIDE SEQUENCE [LARGE SCALE GENOMIC DNA]</scope>
    <source>
        <strain evidence="1 2">NPDC048117</strain>
    </source>
</reference>
<gene>
    <name evidence="1" type="ORF">AB0D95_02905</name>
</gene>
<dbReference type="EMBL" id="JBEZNA010000004">
    <property type="protein sequence ID" value="MEU9576231.1"/>
    <property type="molecule type" value="Genomic_DNA"/>
</dbReference>
<proteinExistence type="predicted"/>